<evidence type="ECO:0000256" key="10">
    <source>
        <dbReference type="ARBA" id="ARBA00023146"/>
    </source>
</evidence>
<dbReference type="Pfam" id="PF01411">
    <property type="entry name" value="tRNA-synt_2c"/>
    <property type="match status" value="1"/>
</dbReference>
<keyword evidence="4" id="KW-0820">tRNA-binding</keyword>
<keyword evidence="8" id="KW-0694">RNA-binding</keyword>
<dbReference type="Gene3D" id="3.30.980.10">
    <property type="entry name" value="Threonyl-trna Synthetase, Chain A, domain 2"/>
    <property type="match status" value="1"/>
</dbReference>
<dbReference type="PANTHER" id="PTHR11777">
    <property type="entry name" value="ALANYL-TRNA SYNTHETASE"/>
    <property type="match status" value="1"/>
</dbReference>
<dbReference type="PANTHER" id="PTHR11777:SF9">
    <property type="entry name" value="ALANINE--TRNA LIGASE, CYTOPLASMIC"/>
    <property type="match status" value="1"/>
</dbReference>
<reference evidence="12 13" key="1">
    <citation type="submission" date="2024-04" db="EMBL/GenBank/DDBJ databases">
        <title>Tritrichomonas musculus Genome.</title>
        <authorList>
            <person name="Alves-Ferreira E."/>
            <person name="Grigg M."/>
            <person name="Lorenzi H."/>
            <person name="Galac M."/>
        </authorList>
    </citation>
    <scope>NUCLEOTIDE SEQUENCE [LARGE SCALE GENOMIC DNA]</scope>
    <source>
        <strain evidence="12 13">EAF2021</strain>
    </source>
</reference>
<evidence type="ECO:0000256" key="4">
    <source>
        <dbReference type="ARBA" id="ARBA00022555"/>
    </source>
</evidence>
<dbReference type="InterPro" id="IPR002318">
    <property type="entry name" value="Ala-tRNA-lgiase_IIc"/>
</dbReference>
<dbReference type="EC" id="6.1.1.7" evidence="2"/>
<comment type="caution">
    <text evidence="12">The sequence shown here is derived from an EMBL/GenBank/DDBJ whole genome shotgun (WGS) entry which is preliminary data.</text>
</comment>
<evidence type="ECO:0000256" key="9">
    <source>
        <dbReference type="ARBA" id="ARBA00022917"/>
    </source>
</evidence>
<evidence type="ECO:0000256" key="7">
    <source>
        <dbReference type="ARBA" id="ARBA00022840"/>
    </source>
</evidence>
<dbReference type="EMBL" id="JAPFFF010000014">
    <property type="protein sequence ID" value="KAK8870867.1"/>
    <property type="molecule type" value="Genomic_DNA"/>
</dbReference>
<dbReference type="PROSITE" id="PS50860">
    <property type="entry name" value="AA_TRNA_LIGASE_II_ALA"/>
    <property type="match status" value="1"/>
</dbReference>
<evidence type="ECO:0000256" key="1">
    <source>
        <dbReference type="ARBA" id="ARBA00008429"/>
    </source>
</evidence>
<dbReference type="SUPFAM" id="SSF50447">
    <property type="entry name" value="Translation proteins"/>
    <property type="match status" value="1"/>
</dbReference>
<gene>
    <name evidence="12" type="ORF">M9Y10_008765</name>
</gene>
<dbReference type="Gene3D" id="3.30.930.10">
    <property type="entry name" value="Bira Bifunctional Protein, Domain 2"/>
    <property type="match status" value="1"/>
</dbReference>
<dbReference type="SMART" id="SM00863">
    <property type="entry name" value="tRNA_SAD"/>
    <property type="match status" value="1"/>
</dbReference>
<evidence type="ECO:0000256" key="3">
    <source>
        <dbReference type="ARBA" id="ARBA00017959"/>
    </source>
</evidence>
<keyword evidence="9" id="KW-0648">Protein biosynthesis</keyword>
<evidence type="ECO:0000259" key="11">
    <source>
        <dbReference type="PROSITE" id="PS50860"/>
    </source>
</evidence>
<keyword evidence="6" id="KW-0547">Nucleotide-binding</keyword>
<evidence type="ECO:0000313" key="12">
    <source>
        <dbReference type="EMBL" id="KAK8870867.1"/>
    </source>
</evidence>
<dbReference type="InterPro" id="IPR018164">
    <property type="entry name" value="Ala-tRNA-synth_IIc_N"/>
</dbReference>
<keyword evidence="5" id="KW-0436">Ligase</keyword>
<dbReference type="SUPFAM" id="SSF101353">
    <property type="entry name" value="Putative anticodon-binding domain of alanyl-tRNA synthetase (AlaRS)"/>
    <property type="match status" value="1"/>
</dbReference>
<evidence type="ECO:0000256" key="2">
    <source>
        <dbReference type="ARBA" id="ARBA00013168"/>
    </source>
</evidence>
<comment type="similarity">
    <text evidence="1">Belongs to the class-II aminoacyl-tRNA synthetase family. Alax-L subfamily.</text>
</comment>
<keyword evidence="13" id="KW-1185">Reference proteome</keyword>
<dbReference type="SUPFAM" id="SSF55681">
    <property type="entry name" value="Class II aaRS and biotin synthetases"/>
    <property type="match status" value="1"/>
</dbReference>
<dbReference type="InterPro" id="IPR018165">
    <property type="entry name" value="Ala-tRNA-synth_IIc_core"/>
</dbReference>
<keyword evidence="10" id="KW-0030">Aminoacyl-tRNA synthetase</keyword>
<dbReference type="InterPro" id="IPR018163">
    <property type="entry name" value="Thr/Ala-tRNA-synth_IIc_edit"/>
</dbReference>
<dbReference type="PRINTS" id="PR00980">
    <property type="entry name" value="TRNASYNTHALA"/>
</dbReference>
<dbReference type="InterPro" id="IPR050058">
    <property type="entry name" value="Ala-tRNA_ligase"/>
</dbReference>
<sequence length="970" mass="110588">MPVKSSKNKSDTEVPLTPSEVKRKAREFFYKLMEEGQHPWPNKFLESQGFSRHQCTKCHKYFWTANPNRTDCGDSTCAGGYSFIHPDTPPEHRLTYLQAWKDFEKSLTSTRIPHHTVPRYPVVARWRSDVDFVAAGIYCYQPFCVSGESDPPENPLIQCEFCLRFNDLDNIGKTGRHYSGFNMLGIQVFNHANKKKDPQPPYGETEEIFWKDTCIENNYRWCIETLHLKKEDITFIEDVWQGGGNCGACIEYFCGGLEIGNMVFTEYAVSLSGEFTPIETKVIDVGIGLERIPWLVNGGWTSYLDVFDYMLPELGEKLGVPTDTPYFRAFSKYTALFDVDENENVQATWKQLSDELNLNVPSDKEPSKTKLQVFKEELNLFSELAIVCDHTRTVLFAIEDGALPSNVGGCNNIRNILRRVFSIIKTRGWLEKLGGVDGIIELFKMHAKGLSGFVKEFKNLKCLETVIKLEYQRWETGKVSSIRNLQQLLKKKQNNLDINDWILCIESFGLDPKEISEISKAPIPDDLWLKFDEHRFRTMKFLKPPEYNVSGIPPTIEHFNESAYERVYEWKAKIVAKIEPKIIVCDETILNATQGGQQHDEGSITIDGHDYIIEDIEKVTNVVLFHLTEEVPENVIGKECIQHVDKEVRETLRLHHTATHVVAAAARKVLGPHVWQNGAKKTKFGAHIDLTHFELPSFETLLEIERTANLLVFSNAKVHKQVFTRKEAESKWGFVLYQGGAIPGNQIRVVDIEGIDTEACCGTHVDNLSEIGIIKITNANKVSDGVFRVEFVAGKLALQSNIDDKKLIHNLMSLYKVQQKDVKLNAERFFLERNALDTQNKKLVSENLRLAIELSLLKKTDKILVRRLDNDPTIYIKGIEQYILPIADKFEGKNIIVIGNGFFYGLVQSDLVPKLEDSLKNLKEKGQIKSPKNAKSKIHNVIGFGYLNVQDEKAIKSVQEILLSHGFIEE</sequence>
<accession>A0ABR2IZ08</accession>
<dbReference type="InterPro" id="IPR009000">
    <property type="entry name" value="Transl_B-barrel_sf"/>
</dbReference>
<dbReference type="Gene3D" id="2.40.30.130">
    <property type="match status" value="1"/>
</dbReference>
<dbReference type="SUPFAM" id="SSF55186">
    <property type="entry name" value="ThrRS/AlaRS common domain"/>
    <property type="match status" value="1"/>
</dbReference>
<feature type="domain" description="Alanyl-transfer RNA synthetases family profile" evidence="11">
    <location>
        <begin position="87"/>
        <end position="803"/>
    </location>
</feature>
<dbReference type="InterPro" id="IPR018162">
    <property type="entry name" value="Ala-tRNA-ligase_IIc_anticod-bd"/>
</dbReference>
<evidence type="ECO:0000313" key="13">
    <source>
        <dbReference type="Proteomes" id="UP001470230"/>
    </source>
</evidence>
<dbReference type="InterPro" id="IPR045864">
    <property type="entry name" value="aa-tRNA-synth_II/BPL/LPL"/>
</dbReference>
<evidence type="ECO:0000256" key="5">
    <source>
        <dbReference type="ARBA" id="ARBA00022598"/>
    </source>
</evidence>
<keyword evidence="7" id="KW-0067">ATP-binding</keyword>
<dbReference type="InterPro" id="IPR012947">
    <property type="entry name" value="tRNA_SAD"/>
</dbReference>
<evidence type="ECO:0000256" key="8">
    <source>
        <dbReference type="ARBA" id="ARBA00022884"/>
    </source>
</evidence>
<evidence type="ECO:0000256" key="6">
    <source>
        <dbReference type="ARBA" id="ARBA00022741"/>
    </source>
</evidence>
<organism evidence="12 13">
    <name type="scientific">Tritrichomonas musculus</name>
    <dbReference type="NCBI Taxonomy" id="1915356"/>
    <lineage>
        <taxon>Eukaryota</taxon>
        <taxon>Metamonada</taxon>
        <taxon>Parabasalia</taxon>
        <taxon>Tritrichomonadida</taxon>
        <taxon>Tritrichomonadidae</taxon>
        <taxon>Tritrichomonas</taxon>
    </lineage>
</organism>
<protein>
    <recommendedName>
        <fullName evidence="3">Alanine--tRNA ligase</fullName>
        <ecNumber evidence="2">6.1.1.7</ecNumber>
    </recommendedName>
</protein>
<name>A0ABR2IZ08_9EUKA</name>
<dbReference type="Proteomes" id="UP001470230">
    <property type="component" value="Unassembled WGS sequence"/>
</dbReference>
<proteinExistence type="inferred from homology"/>
<dbReference type="Pfam" id="PF07973">
    <property type="entry name" value="tRNA_SAD"/>
    <property type="match status" value="1"/>
</dbReference>